<sequence>MTKYFNSFIGLFRLTAFIEGLSLLVLLFIAMPLKYAFDKPEMVGMVGSAHGFLFLLFVVMAIVAAVSYKWSIVKTGLILLSSFVPFGTFIADHKVFKGIHQELQNQPQTS</sequence>
<reference evidence="8" key="1">
    <citation type="journal article" date="2014" name="Int. J. Syst. Evol. Microbiol.">
        <title>Complete genome sequence of Corynebacterium casei LMG S-19264T (=DSM 44701T), isolated from a smear-ripened cheese.</title>
        <authorList>
            <consortium name="US DOE Joint Genome Institute (JGI-PGF)"/>
            <person name="Walter F."/>
            <person name="Albersmeier A."/>
            <person name="Kalinowski J."/>
            <person name="Ruckert C."/>
        </authorList>
    </citation>
    <scope>NUCLEOTIDE SEQUENCE</scope>
    <source>
        <strain evidence="8">NBRC 108769</strain>
    </source>
</reference>
<evidence type="ECO:0000313" key="9">
    <source>
        <dbReference type="Proteomes" id="UP001156666"/>
    </source>
</evidence>
<keyword evidence="4 6" id="KW-1133">Transmembrane helix</keyword>
<evidence type="ECO:0000313" key="8">
    <source>
        <dbReference type="EMBL" id="GLR16536.1"/>
    </source>
</evidence>
<proteinExistence type="predicted"/>
<evidence type="ECO:0000256" key="2">
    <source>
        <dbReference type="ARBA" id="ARBA00022475"/>
    </source>
</evidence>
<evidence type="ECO:0000256" key="1">
    <source>
        <dbReference type="ARBA" id="ARBA00004651"/>
    </source>
</evidence>
<evidence type="ECO:0000256" key="6">
    <source>
        <dbReference type="SAM" id="Phobius"/>
    </source>
</evidence>
<dbReference type="InterPro" id="IPR023845">
    <property type="entry name" value="DUF3817_TM"/>
</dbReference>
<comment type="subcellular location">
    <subcellularLocation>
        <location evidence="1">Cell membrane</location>
        <topology evidence="1">Multi-pass membrane protein</topology>
    </subcellularLocation>
</comment>
<dbReference type="PANTHER" id="PTHR40077">
    <property type="entry name" value="MEMBRANE PROTEIN-RELATED"/>
    <property type="match status" value="1"/>
</dbReference>
<feature type="domain" description="DUF3817" evidence="7">
    <location>
        <begin position="10"/>
        <end position="95"/>
    </location>
</feature>
<name>A0AA37SPR0_9BACT</name>
<protein>
    <submittedName>
        <fullName evidence="8">Membrane protein YdzA</fullName>
    </submittedName>
</protein>
<accession>A0AA37SPR0</accession>
<reference evidence="8" key="2">
    <citation type="submission" date="2023-01" db="EMBL/GenBank/DDBJ databases">
        <title>Draft genome sequence of Portibacter lacus strain NBRC 108769.</title>
        <authorList>
            <person name="Sun Q."/>
            <person name="Mori K."/>
        </authorList>
    </citation>
    <scope>NUCLEOTIDE SEQUENCE</scope>
    <source>
        <strain evidence="8">NBRC 108769</strain>
    </source>
</reference>
<dbReference type="EMBL" id="BSOH01000006">
    <property type="protein sequence ID" value="GLR16536.1"/>
    <property type="molecule type" value="Genomic_DNA"/>
</dbReference>
<evidence type="ECO:0000256" key="5">
    <source>
        <dbReference type="ARBA" id="ARBA00023136"/>
    </source>
</evidence>
<feature type="transmembrane region" description="Helical" evidence="6">
    <location>
        <begin position="43"/>
        <end position="66"/>
    </location>
</feature>
<dbReference type="NCBIfam" id="TIGR03954">
    <property type="entry name" value="integ_memb_HG"/>
    <property type="match status" value="1"/>
</dbReference>
<evidence type="ECO:0000256" key="3">
    <source>
        <dbReference type="ARBA" id="ARBA00022692"/>
    </source>
</evidence>
<organism evidence="8 9">
    <name type="scientific">Portibacter lacus</name>
    <dbReference type="NCBI Taxonomy" id="1099794"/>
    <lineage>
        <taxon>Bacteria</taxon>
        <taxon>Pseudomonadati</taxon>
        <taxon>Bacteroidota</taxon>
        <taxon>Saprospiria</taxon>
        <taxon>Saprospirales</taxon>
        <taxon>Haliscomenobacteraceae</taxon>
        <taxon>Portibacter</taxon>
    </lineage>
</organism>
<evidence type="ECO:0000259" key="7">
    <source>
        <dbReference type="Pfam" id="PF12823"/>
    </source>
</evidence>
<comment type="caution">
    <text evidence="8">The sequence shown here is derived from an EMBL/GenBank/DDBJ whole genome shotgun (WGS) entry which is preliminary data.</text>
</comment>
<dbReference type="PANTHER" id="PTHR40077:SF1">
    <property type="entry name" value="MEMBRANE PROTEIN"/>
    <property type="match status" value="1"/>
</dbReference>
<feature type="transmembrane region" description="Helical" evidence="6">
    <location>
        <begin position="12"/>
        <end position="31"/>
    </location>
</feature>
<dbReference type="Proteomes" id="UP001156666">
    <property type="component" value="Unassembled WGS sequence"/>
</dbReference>
<gene>
    <name evidence="8" type="primary">ydzA</name>
    <name evidence="8" type="ORF">GCM10007940_11510</name>
</gene>
<evidence type="ECO:0000256" key="4">
    <source>
        <dbReference type="ARBA" id="ARBA00022989"/>
    </source>
</evidence>
<dbReference type="AlphaFoldDB" id="A0AA37SPR0"/>
<keyword evidence="9" id="KW-1185">Reference proteome</keyword>
<dbReference type="Pfam" id="PF12823">
    <property type="entry name" value="DUF3817"/>
    <property type="match status" value="1"/>
</dbReference>
<keyword evidence="5 6" id="KW-0472">Membrane</keyword>
<dbReference type="GO" id="GO:0005886">
    <property type="term" value="C:plasma membrane"/>
    <property type="evidence" value="ECO:0007669"/>
    <property type="project" value="UniProtKB-SubCell"/>
</dbReference>
<keyword evidence="3 6" id="KW-0812">Transmembrane</keyword>
<dbReference type="RefSeq" id="WP_235295259.1">
    <property type="nucleotide sequence ID" value="NZ_BSOH01000006.1"/>
</dbReference>
<keyword evidence="2" id="KW-1003">Cell membrane</keyword>